<proteinExistence type="predicted"/>
<evidence type="ECO:0000313" key="1">
    <source>
        <dbReference type="EMBL" id="CAE7733800.1"/>
    </source>
</evidence>
<protein>
    <submittedName>
        <fullName evidence="1">Uncharacterized protein</fullName>
    </submittedName>
</protein>
<evidence type="ECO:0000313" key="2">
    <source>
        <dbReference type="Proteomes" id="UP000649617"/>
    </source>
</evidence>
<dbReference type="AlphaFoldDB" id="A0A812XPA7"/>
<dbReference type="Proteomes" id="UP000649617">
    <property type="component" value="Unassembled WGS sequence"/>
</dbReference>
<accession>A0A812XPA7</accession>
<keyword evidence="2" id="KW-1185">Reference proteome</keyword>
<feature type="non-terminal residue" evidence="1">
    <location>
        <position position="1"/>
    </location>
</feature>
<dbReference type="EMBL" id="CAJNIZ010045914">
    <property type="protein sequence ID" value="CAE7733800.1"/>
    <property type="molecule type" value="Genomic_DNA"/>
</dbReference>
<name>A0A812XPA7_SYMPI</name>
<organism evidence="1 2">
    <name type="scientific">Symbiodinium pilosum</name>
    <name type="common">Dinoflagellate</name>
    <dbReference type="NCBI Taxonomy" id="2952"/>
    <lineage>
        <taxon>Eukaryota</taxon>
        <taxon>Sar</taxon>
        <taxon>Alveolata</taxon>
        <taxon>Dinophyceae</taxon>
        <taxon>Suessiales</taxon>
        <taxon>Symbiodiniaceae</taxon>
        <taxon>Symbiodinium</taxon>
    </lineage>
</organism>
<comment type="caution">
    <text evidence="1">The sequence shown here is derived from an EMBL/GenBank/DDBJ whole genome shotgun (WGS) entry which is preliminary data.</text>
</comment>
<gene>
    <name evidence="1" type="ORF">SPIL2461_LOCUS21090</name>
</gene>
<dbReference type="OrthoDB" id="416997at2759"/>
<reference evidence="1" key="1">
    <citation type="submission" date="2021-02" db="EMBL/GenBank/DDBJ databases">
        <authorList>
            <person name="Dougan E. K."/>
            <person name="Rhodes N."/>
            <person name="Thang M."/>
            <person name="Chan C."/>
        </authorList>
    </citation>
    <scope>NUCLEOTIDE SEQUENCE</scope>
</reference>
<sequence length="79" mass="9269">RFGQVWVGPSGMIAFAAELLGTARKARLEKKQQKLLQHEEWLRAEKQKWDDAGSLYDGALRRARCLRLQYEEKMNFTFP</sequence>